<dbReference type="CDD" id="cd00603">
    <property type="entry name" value="IPT_PCSR"/>
    <property type="match status" value="4"/>
</dbReference>
<evidence type="ECO:0000256" key="1">
    <source>
        <dbReference type="ARBA" id="ARBA00023180"/>
    </source>
</evidence>
<dbReference type="PANTHER" id="PTHR31341:SF15">
    <property type="entry name" value="EGF-LIKE DOMAIN-CONTAINING PROTEIN"/>
    <property type="match status" value="1"/>
</dbReference>
<dbReference type="PANTHER" id="PTHR31341">
    <property type="entry name" value="IPT/TIG DOMAIN-CONTAINING PROTEIN-RELATED-RELATED"/>
    <property type="match status" value="1"/>
</dbReference>
<dbReference type="InterPro" id="IPR016024">
    <property type="entry name" value="ARM-type_fold"/>
</dbReference>
<dbReference type="InterPro" id="IPR013783">
    <property type="entry name" value="Ig-like_fold"/>
</dbReference>
<dbReference type="SMART" id="SM00185">
    <property type="entry name" value="ARM"/>
    <property type="match status" value="4"/>
</dbReference>
<dbReference type="Pfam" id="PF01833">
    <property type="entry name" value="TIG"/>
    <property type="match status" value="9"/>
</dbReference>
<dbReference type="EMBL" id="GL883009">
    <property type="protein sequence ID" value="EGG22489.1"/>
    <property type="molecule type" value="Genomic_DNA"/>
</dbReference>
<keyword evidence="5" id="KW-1185">Reference proteome</keyword>
<sequence length="2592" mass="274369">MNDVQRQRYNRHRGLLTDTDESRERRNDRLKQHRTQTKLSTIMSARGLLINPLEFQVIENNNNNNNNNNGQDRLIGDDTNNATRVSGGVLSVLENDDGQKRTLLIQNTINWIKFEHNAGNTKGAIERLRYLLSFPFDSVLHLNINTNNDQWFEGLVIKMVCQDEHILLFMFQCIANHSACDESITLEACWCITNLAASSNEMVVSKMLSASPYLIQYLTCRNALLQEQSMWALGNLAKESTNNRDILCSQGIIPPLLHIFNNLNSKNSQFIVTCCFTIHAILFPGKLNNSTLTDRIKQIDVVVLETLLKNNLIDGIQKHLVSSSIDNEAKRELLWLVCDLASLPMVHVFFDSIYIKLIEGINIIYNVLNTAAAAADTFDESEYGLIFLYYIRTLGHLYSNEKLAFHLLNTMEHILSLSKSPQIIKETIYLLSNITSLDYKTIGPLAQHEQQPSSFSRIFINNGCVPILFQSYFRHPPSIQCQLLYLYNNLYCEQSFDSIFVDWFGSIPDTFSEVMFVHIEGAIAFRKGFLQSFAWAGVIWSSNKHLYSDSDGQTFSTSEAARKACENTYYSHDGIIEWGYLATITSQAEMTFVLSNIVSGTSAWISGSDDKEQGIWRYNTGPEIGEYYYDVFNEKCYTYCPMNDAAFSFADGNGLVVSTAGLITNKGSGTLYKVVCEFGGLESKNVPRLTPISQPTQGGYVLIEALSNGFNTTPATVTIAPAGDTIYYSPSVRTYPTLVEAYVKPGNGGPMTIAITSGATTISLPSAFQPPHLRAVYPVFTAGQLVTLVGNNFGMTASWLTVTIGTANTACNSIVILEAHNMFTCTLTATLGTNKFLPVTITLGGHTKKFFHPALYYPSSGYFVKAFSVPMIPDIAFFRTTDRFQLYGQIGRVTSVTSTALRTFLQNTLASTITWKLWQNYFATDNTLVTLVGTSVGAFASDVGYYSSNVPDATADGCKRFLFTLSTSVTSIANQADEGYLLLAFNNNPTFIKSDRLDSFETSYNCPTSGCSIAFPMTNYGLWNSEIVFTAMGVNITDFKQNGDRFFVTLPPGYGNTRLRAIIDNRNPFNSLPISYDPPTIDTVVIDSGYATITGNNFYSSSSLVSVTVGAAACTSPSFLTPHTVIQCVIPADPTLSTYVTIAGTQSNSVTPTLAAPKVTSVSSAVSIFGGLITINGFNFYSTASAVSVTVGGIACSSVSIVVANTQISCIAPASSGSKAVVVTVSTRVSNSDVLAVYQPPTISSVTQTASNTISIAGSGFGTTASVLSITLGASTISNTLCTAASTSVICSSLPTTLINGLISISGSNQIAFKFTPTVTTNTLSTTPQSTITINGNHFDSLTPTFGGSSITCTGTYTQLVCTFLPNSVSGTLNLSPSVSTLVTFDPFVQSMNPSTVPTSGSTVIVQGGHFENHSGYTLSVLLGGSTPLTFTKLDLDLLSVVIPAGYGNSKYINVQVNSKISAPNFSFGYATPSISTVFVEEGYVTITGSNFFTSSSLVSVTVGAAACTSPTILTAHTVIRCVAPANPSLSTYVTVSGTQSNSVTPTLAAPKVTSATLVPFFGGLVTISGTNFYGTSSSVSVTVGGIACTSVSIVTVNTQISCTVPASSGSKAIIVTAFGLTSNSDSSVVYQPPTISSVTQTAANTISIAGSGFGTTASALSITLGALTISNTLCTAASTSVICSNLPTTLVNGLVSISGSNQIAFKFTPTITTSTLSVTPQSTITINGNHFDGLVPTFGVPISCTGTYTQLVCTFTASAVSGPLYVTPTQSINVVFSPYVTSITPAGPVTTSGSTVTIQGGHFENHSGYTLSVLVGGSALSSFTKLDIGTLVVQIPAGYGTSKIINVQVNSIVSPNFSFNYASPTIISVVVDQGFSTITGTNFYSDSAIIAVTVGAAACTSPTFLTAHTTILCVAPTDPTLSTNVKVSGTQSNSVTPTLAAPKVTSVSSTVSIFGGLITINGFNFYSTASAVSVKVGGIACSSVSIVVANTQISCVAPASSGSKAVVVTVSTRVSNSDVLAVYQPPTISSVTQTAANTISIAGSGFGTTASALSITLGASTISNTLCTAASTSVICSSLPTTLINGLVSISGSNQIAFKFTPIITTSTLSTTPQSTITINGNHFDSLTPTFGGSSITCTGTYTQLVCTFLPNSVSGTLNLSPSVSTLVTFDPFVQSINPSGTIPTSGSTVIVQGGHFENHSGYTLSVLLGGSTPLTFTKLDLDSLSVQIPPGTGTNFYFVVQVNAKISSQVVFSYSLPSISYTKTSGNQLTIVGSNFGSQLSISLDIGSSTASVSTVNHNTIVTTIPNNAQQTDQILLTVGGQSTTYSSGITLHPSIISVSSVRTSGGVITITAAYAPVSAIPQFYLLGSTNTPAVAITSTHPYKFTLTAPAGCADRLVSLSLGSSPISSVGTINYLQPSITSVSNPPFQSIAPITITGVNLPASGISFIYVSDIRYMCTNIQYVGDTTITCSFDGLNLHPPYQTISPVYGDPPMTIYMVGACSTISANVFKYQPIAITTVIPMYNSIEIKGTGFIFKVTGPVVMIDSPTSTPLTGCSYTTTTVTCDMTYQLYPPYVIYLEGGPYRAIYEN</sequence>
<gene>
    <name evidence="4" type="ORF">DFA_04617</name>
</gene>
<dbReference type="InterPro" id="IPR000225">
    <property type="entry name" value="Armadillo"/>
</dbReference>
<feature type="compositionally biased region" description="Basic and acidic residues" evidence="2">
    <location>
        <begin position="20"/>
        <end position="30"/>
    </location>
</feature>
<dbReference type="SUPFAM" id="SSF56436">
    <property type="entry name" value="C-type lectin-like"/>
    <property type="match status" value="1"/>
</dbReference>
<dbReference type="InterPro" id="IPR014756">
    <property type="entry name" value="Ig_E-set"/>
</dbReference>
<dbReference type="InterPro" id="IPR011989">
    <property type="entry name" value="ARM-like"/>
</dbReference>
<protein>
    <recommendedName>
        <fullName evidence="3">IPT/TIG domain-containing protein</fullName>
    </recommendedName>
</protein>
<feature type="domain" description="IPT/TIG" evidence="3">
    <location>
        <begin position="1942"/>
        <end position="2027"/>
    </location>
</feature>
<evidence type="ECO:0000313" key="4">
    <source>
        <dbReference type="EMBL" id="EGG22489.1"/>
    </source>
</evidence>
<proteinExistence type="predicted"/>
<dbReference type="RefSeq" id="XP_004360340.1">
    <property type="nucleotide sequence ID" value="XM_004360283.1"/>
</dbReference>
<dbReference type="GeneID" id="14874567"/>
<dbReference type="Gene3D" id="3.10.100.10">
    <property type="entry name" value="Mannose-Binding Protein A, subunit A"/>
    <property type="match status" value="1"/>
</dbReference>
<dbReference type="Proteomes" id="UP000007797">
    <property type="component" value="Unassembled WGS sequence"/>
</dbReference>
<dbReference type="SUPFAM" id="SSF48371">
    <property type="entry name" value="ARM repeat"/>
    <property type="match status" value="1"/>
</dbReference>
<dbReference type="OrthoDB" id="20492at2759"/>
<dbReference type="InterPro" id="IPR016187">
    <property type="entry name" value="CTDL_fold"/>
</dbReference>
<dbReference type="SUPFAM" id="SSF81296">
    <property type="entry name" value="E set domains"/>
    <property type="match status" value="8"/>
</dbReference>
<dbReference type="InterPro" id="IPR016186">
    <property type="entry name" value="C-type_lectin-like/link_sf"/>
</dbReference>
<dbReference type="KEGG" id="dfa:DFA_04617"/>
<evidence type="ECO:0000256" key="2">
    <source>
        <dbReference type="SAM" id="MobiDB-lite"/>
    </source>
</evidence>
<evidence type="ECO:0000313" key="5">
    <source>
        <dbReference type="Proteomes" id="UP000007797"/>
    </source>
</evidence>
<feature type="region of interest" description="Disordered" evidence="2">
    <location>
        <begin position="1"/>
        <end position="34"/>
    </location>
</feature>
<dbReference type="Gene3D" id="2.60.40.10">
    <property type="entry name" value="Immunoglobulins"/>
    <property type="match status" value="8"/>
</dbReference>
<dbReference type="InterPro" id="IPR052014">
    <property type="entry name" value="Dictyostelium_Tiger"/>
</dbReference>
<reference evidence="5" key="1">
    <citation type="journal article" date="2011" name="Genome Res.">
        <title>Phylogeny-wide analysis of social amoeba genomes highlights ancient origins for complex intercellular communication.</title>
        <authorList>
            <person name="Heidel A.J."/>
            <person name="Lawal H.M."/>
            <person name="Felder M."/>
            <person name="Schilde C."/>
            <person name="Helps N.R."/>
            <person name="Tunggal B."/>
            <person name="Rivero F."/>
            <person name="John U."/>
            <person name="Schleicher M."/>
            <person name="Eichinger L."/>
            <person name="Platzer M."/>
            <person name="Noegel A.A."/>
            <person name="Schaap P."/>
            <person name="Gloeckner G."/>
        </authorList>
    </citation>
    <scope>NUCLEOTIDE SEQUENCE [LARGE SCALE GENOMIC DNA]</scope>
    <source>
        <strain evidence="5">SH3</strain>
    </source>
</reference>
<evidence type="ECO:0000259" key="3">
    <source>
        <dbReference type="SMART" id="SM00429"/>
    </source>
</evidence>
<feature type="domain" description="IPT/TIG" evidence="3">
    <location>
        <begin position="1156"/>
        <end position="1241"/>
    </location>
</feature>
<dbReference type="InterPro" id="IPR002909">
    <property type="entry name" value="IPT_dom"/>
</dbReference>
<dbReference type="SMART" id="SM00429">
    <property type="entry name" value="IPT"/>
    <property type="match status" value="4"/>
</dbReference>
<feature type="domain" description="IPT/TIG" evidence="3">
    <location>
        <begin position="2102"/>
        <end position="2241"/>
    </location>
</feature>
<organism evidence="4 5">
    <name type="scientific">Cavenderia fasciculata</name>
    <name type="common">Slime mold</name>
    <name type="synonym">Dictyostelium fasciculatum</name>
    <dbReference type="NCBI Taxonomy" id="261658"/>
    <lineage>
        <taxon>Eukaryota</taxon>
        <taxon>Amoebozoa</taxon>
        <taxon>Evosea</taxon>
        <taxon>Eumycetozoa</taxon>
        <taxon>Dictyostelia</taxon>
        <taxon>Acytosteliales</taxon>
        <taxon>Cavenderiaceae</taxon>
        <taxon>Cavenderia</taxon>
    </lineage>
</organism>
<accession>F4PQ26</accession>
<name>F4PQ26_CACFS</name>
<keyword evidence="1" id="KW-0325">Glycoprotein</keyword>
<dbReference type="Gene3D" id="1.25.10.10">
    <property type="entry name" value="Leucine-rich Repeat Variant"/>
    <property type="match status" value="1"/>
</dbReference>
<dbReference type="STRING" id="1054147.F4PQ26"/>
<feature type="domain" description="IPT/TIG" evidence="3">
    <location>
        <begin position="1316"/>
        <end position="1434"/>
    </location>
</feature>